<dbReference type="EMBL" id="VIWT01000001">
    <property type="protein sequence ID" value="TWF99906.1"/>
    <property type="molecule type" value="Genomic_DNA"/>
</dbReference>
<protein>
    <submittedName>
        <fullName evidence="1">Uncharacterized protein</fullName>
    </submittedName>
</protein>
<comment type="caution">
    <text evidence="1">The sequence shown here is derived from an EMBL/GenBank/DDBJ whole genome shotgun (WGS) entry which is preliminary data.</text>
</comment>
<keyword evidence="2" id="KW-1185">Reference proteome</keyword>
<name>A0A561UKN6_9ACTN</name>
<dbReference type="Proteomes" id="UP000317940">
    <property type="component" value="Unassembled WGS sequence"/>
</dbReference>
<sequence>MTVRSAWQLNPGQTRSDSRLAPIGTFAPLDATQTRAGVVPGGTPMLLTGSGMTGSLSIGRAIVQGTATQGAYPVVITAAEPITVANGHASLPRIDSVFLVAYDQLYDTSGQTLAAVVYVQGTAASTPLAPAAPATGTAYLRLWDIAVPAGASAGSPISWGTALTDRRTYTAAVGGITPDGAAVGAYPGQYRDGNGYIERYSGSAWESKVYLGAAGQVVIGSDVSLSRSGAGAMQVNGSLNATGAGGYLLARRTADSAAVTNNTTLAADSALTVNVAANAVYTVTGVLGFQASTTGDIKVQFVGPSGATFDWVATAQDSTGTSAVGTVITGRAAITDAQVFGGRGAGSTNTALINGLLVTSSTAGSFGVQWAQGASDGTGTLMKAASYLLLDRVV</sequence>
<dbReference type="OrthoDB" id="5193571at2"/>
<dbReference type="RefSeq" id="WP_145906085.1">
    <property type="nucleotide sequence ID" value="NZ_BAAAMZ010000021.1"/>
</dbReference>
<evidence type="ECO:0000313" key="1">
    <source>
        <dbReference type="EMBL" id="TWF99906.1"/>
    </source>
</evidence>
<gene>
    <name evidence="1" type="ORF">FHX73_113766</name>
</gene>
<dbReference type="AlphaFoldDB" id="A0A561UKN6"/>
<accession>A0A561UKN6</accession>
<evidence type="ECO:0000313" key="2">
    <source>
        <dbReference type="Proteomes" id="UP000317940"/>
    </source>
</evidence>
<proteinExistence type="predicted"/>
<organism evidence="1 2">
    <name type="scientific">Kitasatospora viridis</name>
    <dbReference type="NCBI Taxonomy" id="281105"/>
    <lineage>
        <taxon>Bacteria</taxon>
        <taxon>Bacillati</taxon>
        <taxon>Actinomycetota</taxon>
        <taxon>Actinomycetes</taxon>
        <taxon>Kitasatosporales</taxon>
        <taxon>Streptomycetaceae</taxon>
        <taxon>Kitasatospora</taxon>
    </lineage>
</organism>
<reference evidence="1 2" key="1">
    <citation type="submission" date="2019-06" db="EMBL/GenBank/DDBJ databases">
        <title>Sequencing the genomes of 1000 actinobacteria strains.</title>
        <authorList>
            <person name="Klenk H.-P."/>
        </authorList>
    </citation>
    <scope>NUCLEOTIDE SEQUENCE [LARGE SCALE GENOMIC DNA]</scope>
    <source>
        <strain evidence="1 2">DSM 44826</strain>
    </source>
</reference>